<accession>A0A0D6QBW0</accession>
<evidence type="ECO:0000313" key="2">
    <source>
        <dbReference type="EMBL" id="GAO00456.1"/>
    </source>
</evidence>
<dbReference type="RefSeq" id="WP_048856776.1">
    <property type="nucleotide sequence ID" value="NZ_BANJ01000048.1"/>
</dbReference>
<gene>
    <name evidence="2" type="ORF">Gxy13693_048_026</name>
</gene>
<name>A0A0D6QBW0_KOMXY</name>
<keyword evidence="1" id="KW-0812">Transmembrane</keyword>
<proteinExistence type="predicted"/>
<reference evidence="2 3" key="1">
    <citation type="submission" date="2012-11" db="EMBL/GenBank/DDBJ databases">
        <title>Whole genome sequence of Gluconacetobacter xylinus NBRC 13693.</title>
        <authorList>
            <person name="Azuma Y."/>
            <person name="Higashiura N."/>
            <person name="Hirakawa H."/>
            <person name="Matsushita K."/>
        </authorList>
    </citation>
    <scope>NUCLEOTIDE SEQUENCE [LARGE SCALE GENOMIC DNA]</scope>
    <source>
        <strain evidence="2 3">NBRC 13693</strain>
    </source>
</reference>
<keyword evidence="1" id="KW-1133">Transmembrane helix</keyword>
<dbReference type="EMBL" id="BANJ01000048">
    <property type="protein sequence ID" value="GAO00456.1"/>
    <property type="molecule type" value="Genomic_DNA"/>
</dbReference>
<keyword evidence="1" id="KW-0472">Membrane</keyword>
<dbReference type="Proteomes" id="UP000032683">
    <property type="component" value="Unassembled WGS sequence"/>
</dbReference>
<feature type="transmembrane region" description="Helical" evidence="1">
    <location>
        <begin position="114"/>
        <end position="133"/>
    </location>
</feature>
<protein>
    <submittedName>
        <fullName evidence="2">Uncharacterized protein</fullName>
    </submittedName>
</protein>
<evidence type="ECO:0000256" key="1">
    <source>
        <dbReference type="SAM" id="Phobius"/>
    </source>
</evidence>
<evidence type="ECO:0000313" key="3">
    <source>
        <dbReference type="Proteomes" id="UP000032683"/>
    </source>
</evidence>
<organism evidence="2 3">
    <name type="scientific">Komagataeibacter xylinus NBRC 13693</name>
    <dbReference type="NCBI Taxonomy" id="1234668"/>
    <lineage>
        <taxon>Bacteria</taxon>
        <taxon>Pseudomonadati</taxon>
        <taxon>Pseudomonadota</taxon>
        <taxon>Alphaproteobacteria</taxon>
        <taxon>Acetobacterales</taxon>
        <taxon>Acetobacteraceae</taxon>
        <taxon>Komagataeibacter</taxon>
    </lineage>
</organism>
<comment type="caution">
    <text evidence="2">The sequence shown here is derived from an EMBL/GenBank/DDBJ whole genome shotgun (WGS) entry which is preliminary data.</text>
</comment>
<dbReference type="AlphaFoldDB" id="A0A0D6QBW0"/>
<sequence>MRPHNDNTSPDVLHFPRRNIFSPQEASHYLGIAPLRLRIMKWLRCGPKPISINRETFYTEAELRSFRLGLIRAVGVEENGGPYRERYMADTQGEKPVMDPLVTLLSANLIRRRAIGLSLWGLLLLGIGIDLILF</sequence>